<dbReference type="AlphaFoldDB" id="A0A7V3ZY10"/>
<protein>
    <recommendedName>
        <fullName evidence="3">T9SS type A sorting domain-containing protein</fullName>
    </recommendedName>
</protein>
<evidence type="ECO:0000313" key="2">
    <source>
        <dbReference type="EMBL" id="HGL17526.1"/>
    </source>
</evidence>
<proteinExistence type="predicted"/>
<name>A0A7V3ZY10_UNCW3</name>
<comment type="caution">
    <text evidence="2">The sequence shown here is derived from an EMBL/GenBank/DDBJ whole genome shotgun (WGS) entry which is preliminary data.</text>
</comment>
<dbReference type="EMBL" id="DTDJ01000029">
    <property type="protein sequence ID" value="HGL17526.1"/>
    <property type="molecule type" value="Genomic_DNA"/>
</dbReference>
<evidence type="ECO:0008006" key="3">
    <source>
        <dbReference type="Google" id="ProtNLM"/>
    </source>
</evidence>
<organism evidence="2">
    <name type="scientific">candidate division WOR-3 bacterium</name>
    <dbReference type="NCBI Taxonomy" id="2052148"/>
    <lineage>
        <taxon>Bacteria</taxon>
        <taxon>Bacteria division WOR-3</taxon>
    </lineage>
</organism>
<keyword evidence="1" id="KW-0732">Signal</keyword>
<sequence length="998" mass="110906">MKFFKRISFILVLLTGMLYARPATTLSGSKVYSYAIIDGSELCMYITNYGTFGHNVVQGGSGGWWPRVRRNETYIYGAGVWVGALKRNSSDPSKWDTVVTFFYNPNSGQSEGAPALVPTWIKRDTIVSEPDYTDYARAISDPQARVYLSNSDNAGYGWPIKEVTTSGDTVNYILSTLDSYTRFTDLNPSRQESGSRPLGILVDQWTYQFDVPGLKDITFLLWRVKNISGDTLKDVYIGACYDDDIGNEAGSNANDLVGFVRTYDFGTGPIMLNLAYQYQLVPEPGWIGIDGAGMPGVIGSVFLKSPLATKEVVIIDTIGTPVGPDTVRPGEPLGMTAFKIFTIQIDPRDDGERYVVMSGWDPVSAGGRYNPYMDDVYGPGDKRFIQVSGPFDMPPGAEAELVVAAVIAKDSTNIKFVAKKAWDVFSADFIAPQPPAKPNLYAWGRDKEVVLMWDNTAEITRDRFYDIESGSNPLYREYDFEGYILRRSMDGITWDTLGRWDIPNEFTVVYTDSVMDFMGNTIYTDSIFLGTNTGLAHSYVDRDPKLRNGVRYIYEVIPFDINYSTGTWFSLSGAPGRVMVVPHKNPIDESAPEIRVEKKGIENIFKYASAFVATKNPNLLKPGKYYFRFEYAGMRNRKADAAINMVWPLYNVYLISEDGDTVVTIPAEKFMVTFDEASLSAKYTYVFPSDITFGGAVISEPKFEIYTDLLNSYFVADTSLFASATTWNLRITDWTWDSTINAYTRVAKSRGAFFAGSVYKLIWTYTDNGDSVTLVVIDTLTGDTIPFDPVAGRDSIAIGWSFVCGTGAGSSLRFKAVEKIPSNATAGTSGYVMGIRLPGSDLLRLADYSAPGGIPSDGSEWEISTYVPDNIKVSRIATNKDYYEIEITGLETLPVTAELLDKVKVVPNPYYVLTPLDRDKEFRTGGIRFINLPKNATIRIYNPAGDLIKVIEVTPENDGEVTWDILTEYGIRPASGIYLYHIKTPDGKEKTGKFAIIL</sequence>
<dbReference type="Gene3D" id="2.60.40.4070">
    <property type="match status" value="1"/>
</dbReference>
<evidence type="ECO:0000256" key="1">
    <source>
        <dbReference type="SAM" id="SignalP"/>
    </source>
</evidence>
<reference evidence="2" key="1">
    <citation type="journal article" date="2020" name="mSystems">
        <title>Genome- and Community-Level Interaction Insights into Carbon Utilization and Element Cycling Functions of Hydrothermarchaeota in Hydrothermal Sediment.</title>
        <authorList>
            <person name="Zhou Z."/>
            <person name="Liu Y."/>
            <person name="Xu W."/>
            <person name="Pan J."/>
            <person name="Luo Z.H."/>
            <person name="Li M."/>
        </authorList>
    </citation>
    <scope>NUCLEOTIDE SEQUENCE [LARGE SCALE GENOMIC DNA]</scope>
    <source>
        <strain evidence="2">SpSt-69</strain>
    </source>
</reference>
<feature type="chain" id="PRO_5031054456" description="T9SS type A sorting domain-containing protein" evidence="1">
    <location>
        <begin position="21"/>
        <end position="998"/>
    </location>
</feature>
<gene>
    <name evidence="2" type="ORF">ENU66_04275</name>
</gene>
<feature type="signal peptide" evidence="1">
    <location>
        <begin position="1"/>
        <end position="20"/>
    </location>
</feature>
<accession>A0A7V3ZY10</accession>